<sequence length="255" mass="29039">SAFCSQNIKFSTRLHPLLSICNAELTAILFAINLFISSQLNEDNQNRSIIICSDSLSSLQTLQNNFSPNPIAAEIRNLILKNKSKLNVQFIWVPSHVGIAGNEEADRLAKEALTSAHPSVNQIPIPDYKAYSKKKILESWNSEWHNLQNNKLREIKPENKPWNPPYVINRKDQVCLIRLRIGHTNTTHVHLMKRENPPICVPCGCQITVKHILNECQNYSNVRTSLNLSSTLLSCLRDNDISPPLEFLRRTQIKI</sequence>
<feature type="domain" description="RNase H type-1" evidence="1">
    <location>
        <begin position="1"/>
        <end position="114"/>
    </location>
</feature>
<dbReference type="Pfam" id="PF00075">
    <property type="entry name" value="RNase_H"/>
    <property type="match status" value="1"/>
</dbReference>
<dbReference type="GO" id="GO:0004523">
    <property type="term" value="F:RNA-DNA hybrid ribonuclease activity"/>
    <property type="evidence" value="ECO:0007669"/>
    <property type="project" value="InterPro"/>
</dbReference>
<dbReference type="GO" id="GO:0003676">
    <property type="term" value="F:nucleic acid binding"/>
    <property type="evidence" value="ECO:0007669"/>
    <property type="project" value="InterPro"/>
</dbReference>
<proteinExistence type="predicted"/>
<dbReference type="AlphaFoldDB" id="A0A3Q0JKT9"/>
<feature type="non-terminal residue" evidence="3">
    <location>
        <position position="1"/>
    </location>
</feature>
<name>A0A3Q0JKT9_DIACI</name>
<dbReference type="PROSITE" id="PS50879">
    <property type="entry name" value="RNASE_H_1"/>
    <property type="match status" value="1"/>
</dbReference>
<dbReference type="Proteomes" id="UP000079169">
    <property type="component" value="Unplaced"/>
</dbReference>
<keyword evidence="2" id="KW-1185">Reference proteome</keyword>
<dbReference type="STRING" id="121845.A0A3Q0JKT9"/>
<evidence type="ECO:0000259" key="1">
    <source>
        <dbReference type="PROSITE" id="PS50879"/>
    </source>
</evidence>
<dbReference type="SUPFAM" id="SSF53098">
    <property type="entry name" value="Ribonuclease H-like"/>
    <property type="match status" value="1"/>
</dbReference>
<gene>
    <name evidence="3" type="primary">LOC113473756</name>
</gene>
<dbReference type="InterPro" id="IPR036397">
    <property type="entry name" value="RNaseH_sf"/>
</dbReference>
<protein>
    <submittedName>
        <fullName evidence="3">Uncharacterized protein LOC113473756</fullName>
    </submittedName>
</protein>
<dbReference type="CDD" id="cd09276">
    <property type="entry name" value="Rnase_HI_RT_non_LTR"/>
    <property type="match status" value="1"/>
</dbReference>
<dbReference type="KEGG" id="dci:113473756"/>
<organism evidence="2 3">
    <name type="scientific">Diaphorina citri</name>
    <name type="common">Asian citrus psyllid</name>
    <dbReference type="NCBI Taxonomy" id="121845"/>
    <lineage>
        <taxon>Eukaryota</taxon>
        <taxon>Metazoa</taxon>
        <taxon>Ecdysozoa</taxon>
        <taxon>Arthropoda</taxon>
        <taxon>Hexapoda</taxon>
        <taxon>Insecta</taxon>
        <taxon>Pterygota</taxon>
        <taxon>Neoptera</taxon>
        <taxon>Paraneoptera</taxon>
        <taxon>Hemiptera</taxon>
        <taxon>Sternorrhyncha</taxon>
        <taxon>Psylloidea</taxon>
        <taxon>Psyllidae</taxon>
        <taxon>Diaphorininae</taxon>
        <taxon>Diaphorina</taxon>
    </lineage>
</organism>
<evidence type="ECO:0000313" key="3">
    <source>
        <dbReference type="RefSeq" id="XP_026689014.1"/>
    </source>
</evidence>
<dbReference type="RefSeq" id="XP_026689014.1">
    <property type="nucleotide sequence ID" value="XM_026833213.1"/>
</dbReference>
<dbReference type="InterPro" id="IPR012337">
    <property type="entry name" value="RNaseH-like_sf"/>
</dbReference>
<accession>A0A3Q0JKT9</accession>
<dbReference type="InterPro" id="IPR002156">
    <property type="entry name" value="RNaseH_domain"/>
</dbReference>
<dbReference type="GeneID" id="113473756"/>
<evidence type="ECO:0000313" key="2">
    <source>
        <dbReference type="Proteomes" id="UP000079169"/>
    </source>
</evidence>
<dbReference type="Gene3D" id="3.30.420.10">
    <property type="entry name" value="Ribonuclease H-like superfamily/Ribonuclease H"/>
    <property type="match status" value="1"/>
</dbReference>
<dbReference type="PaxDb" id="121845-A0A3Q0JKT9"/>
<reference evidence="3" key="1">
    <citation type="submission" date="2025-08" db="UniProtKB">
        <authorList>
            <consortium name="RefSeq"/>
        </authorList>
    </citation>
    <scope>IDENTIFICATION</scope>
</reference>